<evidence type="ECO:0000256" key="2">
    <source>
        <dbReference type="ARBA" id="ARBA00022603"/>
    </source>
</evidence>
<dbReference type="Gene3D" id="1.10.8.10">
    <property type="entry name" value="DNA helicase RuvA subunit, C-terminal domain"/>
    <property type="match status" value="1"/>
</dbReference>
<comment type="caution">
    <text evidence="8">The sequence shown here is derived from an EMBL/GenBank/DDBJ whole genome shotgun (WGS) entry which is preliminary data.</text>
</comment>
<dbReference type="GO" id="GO:0032259">
    <property type="term" value="P:methylation"/>
    <property type="evidence" value="ECO:0007669"/>
    <property type="project" value="UniProtKB-KW"/>
</dbReference>
<comment type="catalytic activity">
    <reaction evidence="5">
        <text>L-glutaminyl-[peptide chain release factor] + S-adenosyl-L-methionine = N(5)-methyl-L-glutaminyl-[peptide chain release factor] + S-adenosyl-L-homocysteine + H(+)</text>
        <dbReference type="Rhea" id="RHEA:42896"/>
        <dbReference type="Rhea" id="RHEA-COMP:10271"/>
        <dbReference type="Rhea" id="RHEA-COMP:10272"/>
        <dbReference type="ChEBI" id="CHEBI:15378"/>
        <dbReference type="ChEBI" id="CHEBI:30011"/>
        <dbReference type="ChEBI" id="CHEBI:57856"/>
        <dbReference type="ChEBI" id="CHEBI:59789"/>
        <dbReference type="ChEBI" id="CHEBI:61891"/>
        <dbReference type="EC" id="2.1.1.297"/>
    </reaction>
</comment>
<keyword evidence="4" id="KW-0949">S-adenosyl-L-methionine</keyword>
<dbReference type="GO" id="GO:0102559">
    <property type="term" value="F:peptide chain release factor N(5)-glutamine methyltransferase activity"/>
    <property type="evidence" value="ECO:0007669"/>
    <property type="project" value="UniProtKB-EC"/>
</dbReference>
<accession>A0ABW6AA07</accession>
<keyword evidence="2 8" id="KW-0489">Methyltransferase</keyword>
<dbReference type="RefSeq" id="WP_386100869.1">
    <property type="nucleotide sequence ID" value="NZ_JBHUOZ010000003.1"/>
</dbReference>
<evidence type="ECO:0000256" key="5">
    <source>
        <dbReference type="ARBA" id="ARBA00048391"/>
    </source>
</evidence>
<dbReference type="SUPFAM" id="SSF53335">
    <property type="entry name" value="S-adenosyl-L-methionine-dependent methyltransferases"/>
    <property type="match status" value="1"/>
</dbReference>
<dbReference type="NCBIfam" id="TIGR03534">
    <property type="entry name" value="RF_mod_PrmC"/>
    <property type="match status" value="1"/>
</dbReference>
<dbReference type="Pfam" id="PF05175">
    <property type="entry name" value="MTS"/>
    <property type="match status" value="1"/>
</dbReference>
<evidence type="ECO:0000256" key="3">
    <source>
        <dbReference type="ARBA" id="ARBA00022679"/>
    </source>
</evidence>
<evidence type="ECO:0000259" key="6">
    <source>
        <dbReference type="Pfam" id="PF05175"/>
    </source>
</evidence>
<dbReference type="InterPro" id="IPR040758">
    <property type="entry name" value="PrmC_N"/>
</dbReference>
<dbReference type="PANTHER" id="PTHR18895">
    <property type="entry name" value="HEMK METHYLTRANSFERASE"/>
    <property type="match status" value="1"/>
</dbReference>
<dbReference type="InterPro" id="IPR007848">
    <property type="entry name" value="Small_mtfrase_dom"/>
</dbReference>
<dbReference type="PROSITE" id="PS00092">
    <property type="entry name" value="N6_MTASE"/>
    <property type="match status" value="1"/>
</dbReference>
<dbReference type="InterPro" id="IPR019874">
    <property type="entry name" value="RF_methyltr_PrmC"/>
</dbReference>
<dbReference type="PANTHER" id="PTHR18895:SF74">
    <property type="entry name" value="MTRF1L RELEASE FACTOR GLUTAMINE METHYLTRANSFERASE"/>
    <property type="match status" value="1"/>
</dbReference>
<evidence type="ECO:0000256" key="1">
    <source>
        <dbReference type="ARBA" id="ARBA00012771"/>
    </source>
</evidence>
<protein>
    <recommendedName>
        <fullName evidence="1">peptide chain release factor N(5)-glutamine methyltransferase</fullName>
        <ecNumber evidence="1">2.1.1.297</ecNumber>
    </recommendedName>
</protein>
<dbReference type="EMBL" id="JBHUOZ010000003">
    <property type="protein sequence ID" value="MFD2921141.1"/>
    <property type="molecule type" value="Genomic_DNA"/>
</dbReference>
<keyword evidence="9" id="KW-1185">Reference proteome</keyword>
<dbReference type="CDD" id="cd02440">
    <property type="entry name" value="AdoMet_MTases"/>
    <property type="match status" value="1"/>
</dbReference>
<gene>
    <name evidence="8" type="primary">prmC</name>
    <name evidence="8" type="ORF">ACFS6H_15555</name>
</gene>
<evidence type="ECO:0000256" key="4">
    <source>
        <dbReference type="ARBA" id="ARBA00022691"/>
    </source>
</evidence>
<sequence>MTVFEAISDTEQQLQGIYDAAEAAAITDWLAEAMTHTRKTERQLRQELELSVAQAEQWEAAVARLLQHEPLQYVLNEAWFYGLKFYVDKNVLIPRPETEELLDWIIENHSQSGPLHILDIGTGSGCIPISLKKTLPQAQVRGIDISAAALGIATRNATALHADVDFSVIDFLDTGSTASLPVFDIIVSNPPYIPQLHARDMDANVLRYEPATALFVPDDDPIVFYKAIAHFGKEHLNSNGSIYLELYDVYHTEVNDFYTALGYQTVILQDMQGKQRMLKASLPS</sequence>
<name>A0ABW6AA07_9BACT</name>
<keyword evidence="3 8" id="KW-0808">Transferase</keyword>
<dbReference type="InterPro" id="IPR050320">
    <property type="entry name" value="N5-glutamine_MTase"/>
</dbReference>
<organism evidence="8 9">
    <name type="scientific">Terrimonas rubra</name>
    <dbReference type="NCBI Taxonomy" id="1035890"/>
    <lineage>
        <taxon>Bacteria</taxon>
        <taxon>Pseudomonadati</taxon>
        <taxon>Bacteroidota</taxon>
        <taxon>Chitinophagia</taxon>
        <taxon>Chitinophagales</taxon>
        <taxon>Chitinophagaceae</taxon>
        <taxon>Terrimonas</taxon>
    </lineage>
</organism>
<dbReference type="Pfam" id="PF17827">
    <property type="entry name" value="PrmC_N"/>
    <property type="match status" value="1"/>
</dbReference>
<feature type="domain" description="Release factor glutamine methyltransferase N-terminal" evidence="7">
    <location>
        <begin position="5"/>
        <end position="75"/>
    </location>
</feature>
<reference evidence="9" key="1">
    <citation type="journal article" date="2019" name="Int. J. Syst. Evol. Microbiol.">
        <title>The Global Catalogue of Microorganisms (GCM) 10K type strain sequencing project: providing services to taxonomists for standard genome sequencing and annotation.</title>
        <authorList>
            <consortium name="The Broad Institute Genomics Platform"/>
            <consortium name="The Broad Institute Genome Sequencing Center for Infectious Disease"/>
            <person name="Wu L."/>
            <person name="Ma J."/>
        </authorList>
    </citation>
    <scope>NUCLEOTIDE SEQUENCE [LARGE SCALE GENOMIC DNA]</scope>
    <source>
        <strain evidence="9">KCTC 23299</strain>
    </source>
</reference>
<evidence type="ECO:0000313" key="8">
    <source>
        <dbReference type="EMBL" id="MFD2921141.1"/>
    </source>
</evidence>
<dbReference type="Gene3D" id="3.40.50.150">
    <property type="entry name" value="Vaccinia Virus protein VP39"/>
    <property type="match status" value="1"/>
</dbReference>
<feature type="domain" description="Methyltransferase small" evidence="6">
    <location>
        <begin position="116"/>
        <end position="197"/>
    </location>
</feature>
<evidence type="ECO:0000259" key="7">
    <source>
        <dbReference type="Pfam" id="PF17827"/>
    </source>
</evidence>
<dbReference type="EC" id="2.1.1.297" evidence="1"/>
<evidence type="ECO:0000313" key="9">
    <source>
        <dbReference type="Proteomes" id="UP001597511"/>
    </source>
</evidence>
<dbReference type="InterPro" id="IPR029063">
    <property type="entry name" value="SAM-dependent_MTases_sf"/>
</dbReference>
<dbReference type="NCBIfam" id="TIGR00536">
    <property type="entry name" value="hemK_fam"/>
    <property type="match status" value="1"/>
</dbReference>
<dbReference type="InterPro" id="IPR004556">
    <property type="entry name" value="HemK-like"/>
</dbReference>
<dbReference type="Proteomes" id="UP001597511">
    <property type="component" value="Unassembled WGS sequence"/>
</dbReference>
<proteinExistence type="predicted"/>
<dbReference type="InterPro" id="IPR002052">
    <property type="entry name" value="DNA_methylase_N6_adenine_CS"/>
</dbReference>